<comment type="caution">
    <text evidence="1">The sequence shown here is derived from an EMBL/GenBank/DDBJ whole genome shotgun (WGS) entry which is preliminary data.</text>
</comment>
<accession>A0A3M7Q9G4</accession>
<organism evidence="1 2">
    <name type="scientific">Brachionus plicatilis</name>
    <name type="common">Marine rotifer</name>
    <name type="synonym">Brachionus muelleri</name>
    <dbReference type="NCBI Taxonomy" id="10195"/>
    <lineage>
        <taxon>Eukaryota</taxon>
        <taxon>Metazoa</taxon>
        <taxon>Spiralia</taxon>
        <taxon>Gnathifera</taxon>
        <taxon>Rotifera</taxon>
        <taxon>Eurotatoria</taxon>
        <taxon>Monogononta</taxon>
        <taxon>Pseudotrocha</taxon>
        <taxon>Ploima</taxon>
        <taxon>Brachionidae</taxon>
        <taxon>Brachionus</taxon>
    </lineage>
</organism>
<protein>
    <submittedName>
        <fullName evidence="1">Uncharacterized protein</fullName>
    </submittedName>
</protein>
<gene>
    <name evidence="1" type="ORF">BpHYR1_021341</name>
</gene>
<name>A0A3M7Q9G4_BRAPC</name>
<keyword evidence="2" id="KW-1185">Reference proteome</keyword>
<dbReference type="EMBL" id="REGN01006869">
    <property type="protein sequence ID" value="RNA08036.1"/>
    <property type="molecule type" value="Genomic_DNA"/>
</dbReference>
<reference evidence="1 2" key="1">
    <citation type="journal article" date="2018" name="Sci. Rep.">
        <title>Genomic signatures of local adaptation to the degree of environmental predictability in rotifers.</title>
        <authorList>
            <person name="Franch-Gras L."/>
            <person name="Hahn C."/>
            <person name="Garcia-Roger E.M."/>
            <person name="Carmona M.J."/>
            <person name="Serra M."/>
            <person name="Gomez A."/>
        </authorList>
    </citation>
    <scope>NUCLEOTIDE SEQUENCE [LARGE SCALE GENOMIC DNA]</scope>
    <source>
        <strain evidence="1">HYR1</strain>
    </source>
</reference>
<dbReference type="AlphaFoldDB" id="A0A3M7Q9G4"/>
<evidence type="ECO:0000313" key="1">
    <source>
        <dbReference type="EMBL" id="RNA08036.1"/>
    </source>
</evidence>
<proteinExistence type="predicted"/>
<dbReference type="Proteomes" id="UP000276133">
    <property type="component" value="Unassembled WGS sequence"/>
</dbReference>
<sequence length="82" mass="9423">MKESCRIYLNTSNWNSFDEFIKWIGSHKIVEIDQRVLTVESRRKKVLPAFERNSIGPLNHDLFSIPTTSTQSDTPITALVNS</sequence>
<evidence type="ECO:0000313" key="2">
    <source>
        <dbReference type="Proteomes" id="UP000276133"/>
    </source>
</evidence>